<evidence type="ECO:0000256" key="1">
    <source>
        <dbReference type="SAM" id="Phobius"/>
    </source>
</evidence>
<accession>A0A0A9F9J7</accession>
<keyword evidence="1" id="KW-1133">Transmembrane helix</keyword>
<reference evidence="2" key="1">
    <citation type="submission" date="2014-09" db="EMBL/GenBank/DDBJ databases">
        <authorList>
            <person name="Magalhaes I.L.F."/>
            <person name="Oliveira U."/>
            <person name="Santos F.R."/>
            <person name="Vidigal T.H.D.A."/>
            <person name="Brescovit A.D."/>
            <person name="Santos A.J."/>
        </authorList>
    </citation>
    <scope>NUCLEOTIDE SEQUENCE</scope>
    <source>
        <tissue evidence="2">Shoot tissue taken approximately 20 cm above the soil surface</tissue>
    </source>
</reference>
<sequence>MNRSTKASATDLGGGMARIRRLGAWRVSGNLCTSLLVLGERRFWGLYLGTVGPLLFLIIPIIRFLRMI</sequence>
<organism evidence="2">
    <name type="scientific">Arundo donax</name>
    <name type="common">Giant reed</name>
    <name type="synonym">Donax arundinaceus</name>
    <dbReference type="NCBI Taxonomy" id="35708"/>
    <lineage>
        <taxon>Eukaryota</taxon>
        <taxon>Viridiplantae</taxon>
        <taxon>Streptophyta</taxon>
        <taxon>Embryophyta</taxon>
        <taxon>Tracheophyta</taxon>
        <taxon>Spermatophyta</taxon>
        <taxon>Magnoliopsida</taxon>
        <taxon>Liliopsida</taxon>
        <taxon>Poales</taxon>
        <taxon>Poaceae</taxon>
        <taxon>PACMAD clade</taxon>
        <taxon>Arundinoideae</taxon>
        <taxon>Arundineae</taxon>
        <taxon>Arundo</taxon>
    </lineage>
</organism>
<name>A0A0A9F9J7_ARUDO</name>
<protein>
    <submittedName>
        <fullName evidence="2">Uncharacterized protein</fullName>
    </submittedName>
</protein>
<evidence type="ECO:0000313" key="2">
    <source>
        <dbReference type="EMBL" id="JAE07889.1"/>
    </source>
</evidence>
<reference evidence="2" key="2">
    <citation type="journal article" date="2015" name="Data Brief">
        <title>Shoot transcriptome of the giant reed, Arundo donax.</title>
        <authorList>
            <person name="Barrero R.A."/>
            <person name="Guerrero F.D."/>
            <person name="Moolhuijzen P."/>
            <person name="Goolsby J.A."/>
            <person name="Tidwell J."/>
            <person name="Bellgard S.E."/>
            <person name="Bellgard M.I."/>
        </authorList>
    </citation>
    <scope>NUCLEOTIDE SEQUENCE</scope>
    <source>
        <tissue evidence="2">Shoot tissue taken approximately 20 cm above the soil surface</tissue>
    </source>
</reference>
<keyword evidence="1" id="KW-0812">Transmembrane</keyword>
<feature type="transmembrane region" description="Helical" evidence="1">
    <location>
        <begin position="44"/>
        <end position="65"/>
    </location>
</feature>
<keyword evidence="1" id="KW-0472">Membrane</keyword>
<dbReference type="EMBL" id="GBRH01190007">
    <property type="protein sequence ID" value="JAE07889.1"/>
    <property type="molecule type" value="Transcribed_RNA"/>
</dbReference>
<proteinExistence type="predicted"/>
<dbReference type="AlphaFoldDB" id="A0A0A9F9J7"/>